<keyword evidence="3" id="KW-1133">Transmembrane helix</keyword>
<dbReference type="GO" id="GO:0022857">
    <property type="term" value="F:transmembrane transporter activity"/>
    <property type="evidence" value="ECO:0007669"/>
    <property type="project" value="InterPro"/>
</dbReference>
<reference evidence="4" key="1">
    <citation type="journal article" date="2023" name="Science">
        <title>Genome structures resolve the early diversification of teleost fishes.</title>
        <authorList>
            <person name="Parey E."/>
            <person name="Louis A."/>
            <person name="Montfort J."/>
            <person name="Bouchez O."/>
            <person name="Roques C."/>
            <person name="Iampietro C."/>
            <person name="Lluch J."/>
            <person name="Castinel A."/>
            <person name="Donnadieu C."/>
            <person name="Desvignes T."/>
            <person name="Floi Bucao C."/>
            <person name="Jouanno E."/>
            <person name="Wen M."/>
            <person name="Mejri S."/>
            <person name="Dirks R."/>
            <person name="Jansen H."/>
            <person name="Henkel C."/>
            <person name="Chen W.J."/>
            <person name="Zahm M."/>
            <person name="Cabau C."/>
            <person name="Klopp C."/>
            <person name="Thompson A.W."/>
            <person name="Robinson-Rechavi M."/>
            <person name="Braasch I."/>
            <person name="Lecointre G."/>
            <person name="Bobe J."/>
            <person name="Postlethwait J.H."/>
            <person name="Berthelot C."/>
            <person name="Roest Crollius H."/>
            <person name="Guiguen Y."/>
        </authorList>
    </citation>
    <scope>NUCLEOTIDE SEQUENCE</scope>
    <source>
        <strain evidence="4">Concon-B</strain>
    </source>
</reference>
<dbReference type="InterPro" id="IPR036259">
    <property type="entry name" value="MFS_trans_sf"/>
</dbReference>
<protein>
    <recommendedName>
        <fullName evidence="6">Solute carrier family 43 member 3</fullName>
    </recommendedName>
</protein>
<dbReference type="Pfam" id="PF07690">
    <property type="entry name" value="MFS_1"/>
    <property type="match status" value="1"/>
</dbReference>
<feature type="region of interest" description="Disordered" evidence="2">
    <location>
        <begin position="236"/>
        <end position="322"/>
    </location>
</feature>
<keyword evidence="3" id="KW-0812">Transmembrane</keyword>
<accession>A0A9Q1DMM2</accession>
<evidence type="ECO:0000256" key="3">
    <source>
        <dbReference type="SAM" id="Phobius"/>
    </source>
</evidence>
<comment type="caution">
    <text evidence="4">The sequence shown here is derived from an EMBL/GenBank/DDBJ whole genome shotgun (WGS) entry which is preliminary data.</text>
</comment>
<name>A0A9Q1DMM2_CONCO</name>
<feature type="transmembrane region" description="Helical" evidence="3">
    <location>
        <begin position="455"/>
        <end position="477"/>
    </location>
</feature>
<feature type="transmembrane region" description="Helical" evidence="3">
    <location>
        <begin position="187"/>
        <end position="207"/>
    </location>
</feature>
<feature type="transmembrane region" description="Helical" evidence="3">
    <location>
        <begin position="68"/>
        <end position="91"/>
    </location>
</feature>
<sequence>MPGFPKFALRWMTLVSGLMECLCFAGAFTGWTSLVFVLKDEGYYSDLCVNATSANSSVFTDCSAQDSWLSLVYTIGICVNNTLAVPMGLFFDKFGTMAARILVISLYTAGTLMLAFSSADVPILVFPAVLCIILAGLTLMITNIQTSNLFGSHRSTIIALHTGMTCSGSGVFLIVKVLHEKGVSLRSSFLFISACSVIHVLRTFLLLPKTHIPYPLPENYTYGTACCGQSNGTAQEEVGMTPANGNAQEEVGMTPANGNAQEESGKAPANGNAQEESGKAPANGNAQEESGKAPANGNAQRAMERETAPYQPWPRPPQSSAVNGPSFRSCVLSWFFLSHLVWFSACRLTCEFLYVSLNSMITHLADGNVVHVNRYTDAFAIVQLCGALCAPWNGRIMDRNKGKQRAPGEDRCPPETEKEADLRSSALSLFITALLSLLFCVCASIPVLPLQYLTFALQVTCISFLYSGNSALISIAFPSYFYGRLHGLITFLCTFVVLLHYPLMIVVTDILQGDPLYVFVGLTFVTLLSFIYPLFIYLHCRRLAAHRCSLNPS</sequence>
<comment type="subcellular location">
    <subcellularLocation>
        <location evidence="1">Membrane</location>
        <topology evidence="1">Multi-pass membrane protein</topology>
    </subcellularLocation>
</comment>
<feature type="transmembrane region" description="Helical" evidence="3">
    <location>
        <begin position="98"/>
        <end position="117"/>
    </location>
</feature>
<organism evidence="4 5">
    <name type="scientific">Conger conger</name>
    <name type="common">Conger eel</name>
    <name type="synonym">Muraena conger</name>
    <dbReference type="NCBI Taxonomy" id="82655"/>
    <lineage>
        <taxon>Eukaryota</taxon>
        <taxon>Metazoa</taxon>
        <taxon>Chordata</taxon>
        <taxon>Craniata</taxon>
        <taxon>Vertebrata</taxon>
        <taxon>Euteleostomi</taxon>
        <taxon>Actinopterygii</taxon>
        <taxon>Neopterygii</taxon>
        <taxon>Teleostei</taxon>
        <taxon>Anguilliformes</taxon>
        <taxon>Congridae</taxon>
        <taxon>Conger</taxon>
    </lineage>
</organism>
<dbReference type="PANTHER" id="PTHR20765:SF1">
    <property type="entry name" value="EQUILIBRATIVE NUCLEOBASE TRANSPORTER 1"/>
    <property type="match status" value="1"/>
</dbReference>
<feature type="transmembrane region" description="Helical" evidence="3">
    <location>
        <begin position="427"/>
        <end position="449"/>
    </location>
</feature>
<evidence type="ECO:0000256" key="1">
    <source>
        <dbReference type="ARBA" id="ARBA00004141"/>
    </source>
</evidence>
<dbReference type="OrthoDB" id="330047at2759"/>
<dbReference type="AlphaFoldDB" id="A0A9Q1DMM2"/>
<dbReference type="GO" id="GO:0016020">
    <property type="term" value="C:membrane"/>
    <property type="evidence" value="ECO:0007669"/>
    <property type="project" value="UniProtKB-SubCell"/>
</dbReference>
<feature type="transmembrane region" description="Helical" evidence="3">
    <location>
        <begin position="123"/>
        <end position="144"/>
    </location>
</feature>
<feature type="transmembrane region" description="Helical" evidence="3">
    <location>
        <begin position="489"/>
        <end position="511"/>
    </location>
</feature>
<feature type="transmembrane region" description="Helical" evidence="3">
    <location>
        <begin position="517"/>
        <end position="538"/>
    </location>
</feature>
<dbReference type="SUPFAM" id="SSF103473">
    <property type="entry name" value="MFS general substrate transporter"/>
    <property type="match status" value="1"/>
</dbReference>
<evidence type="ECO:0000256" key="2">
    <source>
        <dbReference type="SAM" id="MobiDB-lite"/>
    </source>
</evidence>
<evidence type="ECO:0008006" key="6">
    <source>
        <dbReference type="Google" id="ProtNLM"/>
    </source>
</evidence>
<feature type="transmembrane region" description="Helical" evidence="3">
    <location>
        <begin position="156"/>
        <end position="175"/>
    </location>
</feature>
<feature type="transmembrane region" description="Helical" evidence="3">
    <location>
        <begin position="12"/>
        <end position="37"/>
    </location>
</feature>
<proteinExistence type="predicted"/>
<dbReference type="Gene3D" id="1.20.1250.20">
    <property type="entry name" value="MFS general substrate transporter like domains"/>
    <property type="match status" value="2"/>
</dbReference>
<keyword evidence="3" id="KW-0472">Membrane</keyword>
<evidence type="ECO:0000313" key="5">
    <source>
        <dbReference type="Proteomes" id="UP001152803"/>
    </source>
</evidence>
<dbReference type="EMBL" id="JAFJMO010000006">
    <property type="protein sequence ID" value="KAJ8275320.1"/>
    <property type="molecule type" value="Genomic_DNA"/>
</dbReference>
<evidence type="ECO:0000313" key="4">
    <source>
        <dbReference type="EMBL" id="KAJ8275320.1"/>
    </source>
</evidence>
<dbReference type="Proteomes" id="UP001152803">
    <property type="component" value="Unassembled WGS sequence"/>
</dbReference>
<keyword evidence="5" id="KW-1185">Reference proteome</keyword>
<dbReference type="InterPro" id="IPR011701">
    <property type="entry name" value="MFS"/>
</dbReference>
<gene>
    <name evidence="4" type="ORF">COCON_G00099450</name>
</gene>
<dbReference type="InterPro" id="IPR027197">
    <property type="entry name" value="SLC43A3"/>
</dbReference>
<dbReference type="PANTHER" id="PTHR20765">
    <property type="entry name" value="SOLUTE CARRIER FAMILY 43 MEMBER 3-RELATED"/>
    <property type="match status" value="1"/>
</dbReference>